<name>A0ABN0PBZ1_STASI</name>
<comment type="caution">
    <text evidence="1">The sequence shown here is derived from an EMBL/GenBank/DDBJ whole genome shotgun (WGS) entry which is preliminary data.</text>
</comment>
<dbReference type="RefSeq" id="WP_023015632.1">
    <property type="nucleotide sequence ID" value="NZ_AXDY01000006.1"/>
</dbReference>
<evidence type="ECO:0000313" key="2">
    <source>
        <dbReference type="Proteomes" id="UP000017131"/>
    </source>
</evidence>
<evidence type="ECO:0000313" key="1">
    <source>
        <dbReference type="EMBL" id="ERS93124.1"/>
    </source>
</evidence>
<accession>A0ABN0PBZ1</accession>
<dbReference type="EMBL" id="AXDY01000006">
    <property type="protein sequence ID" value="ERS93124.1"/>
    <property type="molecule type" value="Genomic_DNA"/>
</dbReference>
<gene>
    <name evidence="1" type="ORF">SSIM_07495</name>
</gene>
<organism evidence="1 2">
    <name type="scientific">Staphylococcus simulans UMC-CNS-990</name>
    <dbReference type="NCBI Taxonomy" id="1405498"/>
    <lineage>
        <taxon>Bacteria</taxon>
        <taxon>Bacillati</taxon>
        <taxon>Bacillota</taxon>
        <taxon>Bacilli</taxon>
        <taxon>Bacillales</taxon>
        <taxon>Staphylococcaceae</taxon>
        <taxon>Staphylococcus</taxon>
    </lineage>
</organism>
<protein>
    <submittedName>
        <fullName evidence="1">Uncharacterized protein</fullName>
    </submittedName>
</protein>
<sequence>MSRNTIYVNNKAVALTPEDMCQIKCKALNLLLVEKRMNHGWSKEEATTLRRDYITKWGSIYWRRDFPDVTLYVPLNEMQKIKIERYQINKKYQEGKSFEEIIGDDFKYYLEEHKPTFNIDEIEKKKKLAEQAEARKRAERPWLYDGTPQPPYARDKYTQWLMDTSIFPKKAVR</sequence>
<dbReference type="Proteomes" id="UP000017131">
    <property type="component" value="Unassembled WGS sequence"/>
</dbReference>
<keyword evidence="2" id="KW-1185">Reference proteome</keyword>
<reference evidence="1 2" key="1">
    <citation type="journal article" date="2013" name="Genome Announc.">
        <title>Draft Genome Sequence of Staphylococcus simulans UMC-CNS-990, Isolated from a Case of Chronic Bovine Mastitis.</title>
        <authorList>
            <person name="Calcutt M.J."/>
            <person name="Foecking M.F."/>
            <person name="Hsieh H.Y."/>
            <person name="Perry J."/>
            <person name="Stewart G.C."/>
            <person name="Middleton J.R."/>
        </authorList>
    </citation>
    <scope>NUCLEOTIDE SEQUENCE [LARGE SCALE GENOMIC DNA]</scope>
    <source>
        <strain evidence="1 2">UMC-CNS-990</strain>
    </source>
</reference>
<proteinExistence type="predicted"/>